<proteinExistence type="predicted"/>
<evidence type="ECO:0000256" key="5">
    <source>
        <dbReference type="ARBA" id="ARBA00022919"/>
    </source>
</evidence>
<evidence type="ECO:0000256" key="6">
    <source>
        <dbReference type="SAM" id="MobiDB-lite"/>
    </source>
</evidence>
<keyword evidence="9" id="KW-1185">Reference proteome</keyword>
<dbReference type="Gene3D" id="3.10.120.10">
    <property type="entry name" value="Cytochrome b5-like heme/steroid binding domain"/>
    <property type="match status" value="1"/>
</dbReference>
<evidence type="ECO:0000256" key="2">
    <source>
        <dbReference type="ARBA" id="ARBA00004991"/>
    </source>
</evidence>
<feature type="domain" description="Cytochrome b5 heme-binding" evidence="7">
    <location>
        <begin position="730"/>
        <end position="805"/>
    </location>
</feature>
<reference evidence="8 9" key="1">
    <citation type="submission" date="2023-08" db="EMBL/GenBank/DDBJ databases">
        <title>Black Yeasts Isolated from many extreme environments.</title>
        <authorList>
            <person name="Coleine C."/>
            <person name="Stajich J.E."/>
            <person name="Selbmann L."/>
        </authorList>
    </citation>
    <scope>NUCLEOTIDE SEQUENCE [LARGE SCALE GENOMIC DNA]</scope>
    <source>
        <strain evidence="8 9">CCFEE 5885</strain>
    </source>
</reference>
<sequence>MPGRRNVYKMHVRGLYILQAQVGIHFLGSAHPWPPEYKRIFRCVDEIGQQMLRSSSPDTIEHPDTSRLKERAERLARHARVNSYGTVNEATLRAWVEPIVFERPVNEMIWCCTGWGPEPNYRVLDMHSTRIFADICQAFVEPDPRDVYDHQLIPKLEPDRVFGINRIGAVEEYTKALPLVRHSPFRSAPHILYPFLVIEAKSGPGAAECSDVDQQTAFPLRTCLMLQEKLRLKHPLVWYMQYKGNEWRLAACVLQDDEMHAHQLWKGSTHDSHGAFQLLRLIDHLCEWARNSYIPQITECLEALHTGKSMGHASTGTSGDVCELVSTTHDSSTLSLCRMAVETPKRLNCIEIAMNDVDLGVEPDVIRWDLQPDSTYFQSQAQYAPAGPLTPSGAHDLVARHANHVVFESEHFAVPESLLLVSECLTRMGESVQRKGSDAADWLRALFGGDTSTTMTKQQLTQAQEAWRPNGWFAAGSSTDAVGDDETLMRVCLQFETYLDPSTWHTVRKLCWLTCSYEAAKVLLEVADKTRSGLKAWVNSIRNTDWPLAGSHAIDNLYFLHNQYSFHAAARPHRQILKFDGKSQFGSWCLIDEESLLRGSRRVRLRTVVESCVLHLPEVAKQKYESSPTVVRIHQEEISMLHANLVLHISPPHLDGIEDCVMLRRGEGWPDTTPTWCLYFLKGGPQDDSFLSGNTAISARDLQRCFVSAMRQGQVYEVARTTDALIVMNSKVLSRREVEGLIAEGRKIIIFDGRVIKADAWLPFHPGGDKAILHMVGRDGTDEIRALHSAATQAYMQKFVIGRVEGRWDNFLPPIQGGQFRKLEEVEEIEAEAMQELIVDPLSSSSSTSSPSPIFEPVDADGLRERRATSMSSVSSISLVDNSPTKPKSLDDITASQLNSDLSKYPSLDHISQDAIVSKYRELDARLHAAGLYDCPYTAYAWECLRYALLFAAFATSLHFAQYALAGAFLGLFWHQLVFTAHDSGHMGITHNFHIDTTIGILIADFLGGLSIGWWKRNHNVHHIVTNSPEHDPDIEHMPFFAVSHRFFTTLRSTYYDRPMPFDALAQWAIRHQHWLYYPILTLGRFNLYVLSWTYLLSPTQAPRQGPARWHRPLELAGHIFFWYWFGHQTLHLRIPTWSARLTFILISHMTTAPLHVQITLSHFAMSTSDLGVHESFPQKMLRTTMDVDCPAWLDFVHGGLQFQAVHHLYPRIPRHNLRKAQPMVMAFCEEVGIPYTIYGFARGNKEVIGRLGEVAKQVEIFEECRRVAARDLVQGHDH</sequence>
<dbReference type="InterPro" id="IPR036400">
    <property type="entry name" value="Cyt_B5-like_heme/steroid_sf"/>
</dbReference>
<evidence type="ECO:0000259" key="7">
    <source>
        <dbReference type="PROSITE" id="PS50255"/>
    </source>
</evidence>
<dbReference type="SMART" id="SM01117">
    <property type="entry name" value="Cyt-b5"/>
    <property type="match status" value="1"/>
</dbReference>
<evidence type="ECO:0000256" key="1">
    <source>
        <dbReference type="ARBA" id="ARBA00004760"/>
    </source>
</evidence>
<evidence type="ECO:0000313" key="8">
    <source>
        <dbReference type="EMBL" id="KAK5084953.1"/>
    </source>
</evidence>
<dbReference type="SUPFAM" id="SSF55856">
    <property type="entry name" value="Cytochrome b5-like heme/steroid binding domain"/>
    <property type="match status" value="1"/>
</dbReference>
<comment type="pathway">
    <text evidence="1">Lipid metabolism; sphingolipid metabolism.</text>
</comment>
<feature type="compositionally biased region" description="Low complexity" evidence="6">
    <location>
        <begin position="841"/>
        <end position="853"/>
    </location>
</feature>
<dbReference type="Pfam" id="PF00487">
    <property type="entry name" value="FA_desaturase"/>
    <property type="match status" value="1"/>
</dbReference>
<dbReference type="PANTHER" id="PTHR19353:SF76">
    <property type="entry name" value="DELTA 8-(E)-SPHINGOLIPID DESATURASE"/>
    <property type="match status" value="1"/>
</dbReference>
<dbReference type="InterPro" id="IPR012171">
    <property type="entry name" value="Fatty_acid_desaturase"/>
</dbReference>
<dbReference type="InterPro" id="IPR001199">
    <property type="entry name" value="Cyt_B5-like_heme/steroid-bd"/>
</dbReference>
<evidence type="ECO:0000256" key="3">
    <source>
        <dbReference type="ARBA" id="ARBA00012019"/>
    </source>
</evidence>
<organism evidence="8 9">
    <name type="scientific">Lithohypha guttulata</name>
    <dbReference type="NCBI Taxonomy" id="1690604"/>
    <lineage>
        <taxon>Eukaryota</taxon>
        <taxon>Fungi</taxon>
        <taxon>Dikarya</taxon>
        <taxon>Ascomycota</taxon>
        <taxon>Pezizomycotina</taxon>
        <taxon>Eurotiomycetes</taxon>
        <taxon>Chaetothyriomycetidae</taxon>
        <taxon>Chaetothyriales</taxon>
        <taxon>Trichomeriaceae</taxon>
        <taxon>Lithohypha</taxon>
    </lineage>
</organism>
<comment type="caution">
    <text evidence="8">The sequence shown here is derived from an EMBL/GenBank/DDBJ whole genome shotgun (WGS) entry which is preliminary data.</text>
</comment>
<dbReference type="Proteomes" id="UP001345013">
    <property type="component" value="Unassembled WGS sequence"/>
</dbReference>
<dbReference type="EC" id="1.14.19.18" evidence="3"/>
<dbReference type="Pfam" id="PF00173">
    <property type="entry name" value="Cyt-b5"/>
    <property type="match status" value="1"/>
</dbReference>
<dbReference type="PROSITE" id="PS50255">
    <property type="entry name" value="CYTOCHROME_B5_2"/>
    <property type="match status" value="1"/>
</dbReference>
<evidence type="ECO:0000313" key="9">
    <source>
        <dbReference type="Proteomes" id="UP001345013"/>
    </source>
</evidence>
<name>A0ABR0K516_9EURO</name>
<keyword evidence="5" id="KW-0443">Lipid metabolism</keyword>
<protein>
    <recommendedName>
        <fullName evidence="4">Delta 8-(E)-sphingolipid desaturase</fullName>
        <ecNumber evidence="3">1.14.19.18</ecNumber>
    </recommendedName>
</protein>
<dbReference type="PANTHER" id="PTHR19353">
    <property type="entry name" value="FATTY ACID DESATURASE 2"/>
    <property type="match status" value="1"/>
</dbReference>
<dbReference type="CDD" id="cd03506">
    <property type="entry name" value="Delta6-FADS-like"/>
    <property type="match status" value="1"/>
</dbReference>
<accession>A0ABR0K516</accession>
<evidence type="ECO:0000256" key="4">
    <source>
        <dbReference type="ARBA" id="ARBA00016939"/>
    </source>
</evidence>
<gene>
    <name evidence="8" type="ORF">LTR24_007365</name>
</gene>
<keyword evidence="5" id="KW-0746">Sphingolipid metabolism</keyword>
<comment type="pathway">
    <text evidence="2">Sphingolipid metabolism.</text>
</comment>
<dbReference type="EMBL" id="JAVRRG010000109">
    <property type="protein sequence ID" value="KAK5084953.1"/>
    <property type="molecule type" value="Genomic_DNA"/>
</dbReference>
<dbReference type="InterPro" id="IPR005804">
    <property type="entry name" value="FA_desaturase_dom"/>
</dbReference>
<feature type="region of interest" description="Disordered" evidence="6">
    <location>
        <begin position="841"/>
        <end position="861"/>
    </location>
</feature>